<dbReference type="PROSITE" id="PS52016">
    <property type="entry name" value="TONB_DEPENDENT_REC_3"/>
    <property type="match status" value="1"/>
</dbReference>
<evidence type="ECO:0000256" key="3">
    <source>
        <dbReference type="ARBA" id="ARBA00022452"/>
    </source>
</evidence>
<evidence type="ECO:0000256" key="2">
    <source>
        <dbReference type="ARBA" id="ARBA00022448"/>
    </source>
</evidence>
<dbReference type="InterPro" id="IPR036942">
    <property type="entry name" value="Beta-barrel_TonB_sf"/>
</dbReference>
<dbReference type="InterPro" id="IPR000531">
    <property type="entry name" value="Beta-barrel_TonB"/>
</dbReference>
<dbReference type="Proteomes" id="UP000256373">
    <property type="component" value="Unassembled WGS sequence"/>
</dbReference>
<dbReference type="NCBIfam" id="TIGR04057">
    <property type="entry name" value="SusC_RagA_signa"/>
    <property type="match status" value="1"/>
</dbReference>
<dbReference type="Pfam" id="PF00593">
    <property type="entry name" value="TonB_dep_Rec_b-barrel"/>
    <property type="match status" value="1"/>
</dbReference>
<organism evidence="12 13">
    <name type="scientific">Dyadobacter luteus</name>
    <dbReference type="NCBI Taxonomy" id="2259619"/>
    <lineage>
        <taxon>Bacteria</taxon>
        <taxon>Pseudomonadati</taxon>
        <taxon>Bacteroidota</taxon>
        <taxon>Cytophagia</taxon>
        <taxon>Cytophagales</taxon>
        <taxon>Spirosomataceae</taxon>
        <taxon>Dyadobacter</taxon>
    </lineage>
</organism>
<dbReference type="GO" id="GO:0009279">
    <property type="term" value="C:cell outer membrane"/>
    <property type="evidence" value="ECO:0007669"/>
    <property type="project" value="UniProtKB-SubCell"/>
</dbReference>
<evidence type="ECO:0000256" key="9">
    <source>
        <dbReference type="RuleBase" id="RU003357"/>
    </source>
</evidence>
<dbReference type="Gene3D" id="2.60.40.1120">
    <property type="entry name" value="Carboxypeptidase-like, regulatory domain"/>
    <property type="match status" value="1"/>
</dbReference>
<evidence type="ECO:0000259" key="10">
    <source>
        <dbReference type="Pfam" id="PF00593"/>
    </source>
</evidence>
<dbReference type="RefSeq" id="WP_115829316.1">
    <property type="nucleotide sequence ID" value="NZ_QNUL01000002.1"/>
</dbReference>
<keyword evidence="6 8" id="KW-0472">Membrane</keyword>
<dbReference type="NCBIfam" id="TIGR04056">
    <property type="entry name" value="OMP_RagA_SusC"/>
    <property type="match status" value="1"/>
</dbReference>
<evidence type="ECO:0000313" key="13">
    <source>
        <dbReference type="Proteomes" id="UP000256373"/>
    </source>
</evidence>
<dbReference type="InterPro" id="IPR023997">
    <property type="entry name" value="TonB-dep_OMP_SusC/RagA_CS"/>
</dbReference>
<protein>
    <submittedName>
        <fullName evidence="12">SusC/RagA family TonB-linked outer membrane protein</fullName>
    </submittedName>
</protein>
<evidence type="ECO:0000256" key="7">
    <source>
        <dbReference type="ARBA" id="ARBA00023237"/>
    </source>
</evidence>
<evidence type="ECO:0000313" key="12">
    <source>
        <dbReference type="EMBL" id="REA63567.1"/>
    </source>
</evidence>
<dbReference type="Pfam" id="PF13715">
    <property type="entry name" value="CarbopepD_reg_2"/>
    <property type="match status" value="1"/>
</dbReference>
<evidence type="ECO:0000256" key="5">
    <source>
        <dbReference type="ARBA" id="ARBA00023077"/>
    </source>
</evidence>
<keyword evidence="2 8" id="KW-0813">Transport</keyword>
<dbReference type="OrthoDB" id="9768177at2"/>
<feature type="domain" description="TonB-dependent receptor plug" evidence="11">
    <location>
        <begin position="139"/>
        <end position="217"/>
    </location>
</feature>
<dbReference type="InterPro" id="IPR023996">
    <property type="entry name" value="TonB-dep_OMP_SusC/RagA"/>
</dbReference>
<keyword evidence="4 8" id="KW-0812">Transmembrane</keyword>
<keyword evidence="13" id="KW-1185">Reference proteome</keyword>
<keyword evidence="7 8" id="KW-0998">Cell outer membrane</keyword>
<evidence type="ECO:0000256" key="4">
    <source>
        <dbReference type="ARBA" id="ARBA00022692"/>
    </source>
</evidence>
<evidence type="ECO:0000256" key="1">
    <source>
        <dbReference type="ARBA" id="ARBA00004571"/>
    </source>
</evidence>
<dbReference type="SUPFAM" id="SSF49464">
    <property type="entry name" value="Carboxypeptidase regulatory domain-like"/>
    <property type="match status" value="1"/>
</dbReference>
<feature type="domain" description="TonB-dependent receptor-like beta-barrel" evidence="10">
    <location>
        <begin position="479"/>
        <end position="1027"/>
    </location>
</feature>
<evidence type="ECO:0000259" key="11">
    <source>
        <dbReference type="Pfam" id="PF07715"/>
    </source>
</evidence>
<dbReference type="Gene3D" id="2.170.130.10">
    <property type="entry name" value="TonB-dependent receptor, plug domain"/>
    <property type="match status" value="1"/>
</dbReference>
<sequence length="1061" mass="117385">MKKTILLSILLSVLTGYVFAQKRMEGTVLSASDEQPLAGAVVSVKDKQSGTVCDENGKFSLTVPDTAATLVISYIGYLTRQVKASRSGPLTIALEPNPSELSEVVVSTGYQQIPAERATGSFAFADNKLLSRRVSPDVLTRISDVVPGVIFNKGRSSALRIRGQSTIFAQADPLIVIDNFPYEGDINSINPNDIESITVLKDAAAASIWGARAGNGVIVITTKKGSFKKPVQLSFNSNVTLGASPDLYYQPLMSGAEYAGIETSLFKTGYFKADETSVNKVALSPVVELLIKNRDGQLSDSELTSQIAALSAHDFRRDLSRYVYRRSVNQQYALSLSSGTEHQKLLVSLGHDRNLNPLVGNAYQRTSLHVNNTLQLLENRLRITAGLYYSNSSQDNNGTDRFMLNNNLIYPYARLADEAGKPLALPRDVRSSVISQASAQGLLPWEYVPLDELELADNRSTLTDYRLNADVSYRVGQALTFQGLYQYGVENNSSRNMQSRQSYFARDFVNRFTQVNADGSLTRNLPYGDILDQGESAALSHSARLQGSYAKSWKQHHRIDAIAGSEIRSRARKANSTRHYGYNDDYASFIPVDYVRQFPNYINGFNSVIPNMDSFSETFDRFVSFYGNAAYSFKNRYTLSASGRLDKSNLFGVATNQKGVPLFSVGSSWEISQEKFYQWKAMPYLRVRATAGYNGNIDKTVSAYTTARSGYTDIESGLPYAQIVNPPNPKLRWEKIRMINVGVDFANINRRLSGSVEYFSKKGIDLIGSAQVPPSVGVSTFRGNNAATKGSGFDLVLNSQNITGVFQWDTHLLVSHAKDQVSHYDIKATSLAYTQGGDNMSSGALPMEGRPLMAVYAYRFEGLDPEKGNPVGFLNGAPSQAYSSILSTTKPEDLVYYGPARPTLFGSVRNQFSYRGFSLSAMLNFRAGYYFRRNSIRYGLNSGLASQHGDYGMRWQKPGDETRTNVPSVPQTGLTARDNFYLFSQALVQKADHIRLKDVQLSYDFTRRQLGKLPLRSLQLYAYGDNLGVIWKAAKTSLDPDYAYAVYVPPRTLSIGLRADF</sequence>
<dbReference type="Pfam" id="PF07715">
    <property type="entry name" value="Plug"/>
    <property type="match status" value="1"/>
</dbReference>
<keyword evidence="5 9" id="KW-0798">TonB box</keyword>
<dbReference type="InterPro" id="IPR039426">
    <property type="entry name" value="TonB-dep_rcpt-like"/>
</dbReference>
<dbReference type="EMBL" id="QNUL01000002">
    <property type="protein sequence ID" value="REA63567.1"/>
    <property type="molecule type" value="Genomic_DNA"/>
</dbReference>
<reference evidence="12 13" key="1">
    <citation type="submission" date="2018-07" db="EMBL/GenBank/DDBJ databases">
        <title>Dyadobacter roseus sp. nov., isolated from rose rhizosphere soil.</title>
        <authorList>
            <person name="Chen L."/>
        </authorList>
    </citation>
    <scope>NUCLEOTIDE SEQUENCE [LARGE SCALE GENOMIC DNA]</scope>
    <source>
        <strain evidence="12 13">RS19</strain>
    </source>
</reference>
<evidence type="ECO:0000256" key="8">
    <source>
        <dbReference type="PROSITE-ProRule" id="PRU01360"/>
    </source>
</evidence>
<accession>A0A3D8YFX3</accession>
<dbReference type="AlphaFoldDB" id="A0A3D8YFX3"/>
<name>A0A3D8YFX3_9BACT</name>
<dbReference type="SUPFAM" id="SSF56935">
    <property type="entry name" value="Porins"/>
    <property type="match status" value="1"/>
</dbReference>
<dbReference type="Gene3D" id="2.40.170.20">
    <property type="entry name" value="TonB-dependent receptor, beta-barrel domain"/>
    <property type="match status" value="1"/>
</dbReference>
<dbReference type="InterPro" id="IPR012910">
    <property type="entry name" value="Plug_dom"/>
</dbReference>
<dbReference type="InterPro" id="IPR037066">
    <property type="entry name" value="Plug_dom_sf"/>
</dbReference>
<dbReference type="InterPro" id="IPR008969">
    <property type="entry name" value="CarboxyPept-like_regulatory"/>
</dbReference>
<proteinExistence type="inferred from homology"/>
<comment type="caution">
    <text evidence="12">The sequence shown here is derived from an EMBL/GenBank/DDBJ whole genome shotgun (WGS) entry which is preliminary data.</text>
</comment>
<keyword evidence="3 8" id="KW-1134">Transmembrane beta strand</keyword>
<evidence type="ECO:0000256" key="6">
    <source>
        <dbReference type="ARBA" id="ARBA00023136"/>
    </source>
</evidence>
<gene>
    <name evidence="12" type="ORF">DSL64_03750</name>
</gene>
<comment type="subcellular location">
    <subcellularLocation>
        <location evidence="1 8">Cell outer membrane</location>
        <topology evidence="1 8">Multi-pass membrane protein</topology>
    </subcellularLocation>
</comment>
<comment type="similarity">
    <text evidence="8 9">Belongs to the TonB-dependent receptor family.</text>
</comment>